<dbReference type="EMBL" id="BLLK01000022">
    <property type="protein sequence ID" value="GFH45655.1"/>
    <property type="molecule type" value="Genomic_DNA"/>
</dbReference>
<proteinExistence type="predicted"/>
<gene>
    <name evidence="2" type="ORF">CTEN210_02130</name>
</gene>
<evidence type="ECO:0000256" key="1">
    <source>
        <dbReference type="SAM" id="Phobius"/>
    </source>
</evidence>
<keyword evidence="1" id="KW-1133">Transmembrane helix</keyword>
<feature type="transmembrane region" description="Helical" evidence="1">
    <location>
        <begin position="112"/>
        <end position="131"/>
    </location>
</feature>
<keyword evidence="1" id="KW-0812">Transmembrane</keyword>
<feature type="transmembrane region" description="Helical" evidence="1">
    <location>
        <begin position="57"/>
        <end position="76"/>
    </location>
</feature>
<feature type="transmembrane region" description="Helical" evidence="1">
    <location>
        <begin position="230"/>
        <end position="250"/>
    </location>
</feature>
<name>A0AAD3CIC2_9STRA</name>
<protein>
    <submittedName>
        <fullName evidence="2">Uncharacterized protein</fullName>
    </submittedName>
</protein>
<feature type="transmembrane region" description="Helical" evidence="1">
    <location>
        <begin position="199"/>
        <end position="218"/>
    </location>
</feature>
<accession>A0AAD3CIC2</accession>
<keyword evidence="1" id="KW-0472">Membrane</keyword>
<feature type="transmembrane region" description="Helical" evidence="1">
    <location>
        <begin position="262"/>
        <end position="284"/>
    </location>
</feature>
<dbReference type="AlphaFoldDB" id="A0AAD3CIC2"/>
<evidence type="ECO:0000313" key="3">
    <source>
        <dbReference type="Proteomes" id="UP001054902"/>
    </source>
</evidence>
<sequence>MPYEEVSNEALIQVSDENHFVISPSSTDYFTEANVDISLESPTVEDGEDLDAIKKAIYSNLCFLFGSMISTILSIMDMKSYRSDQDPAGKDEEQGDDGYYYYNFYYNHGISIGLYTNLSVLSAILLCLNAYKDWNIAIENPSLRKRTRVISSWNTDAYGAVCFGIAAIIDFLNAFPALLKMDVLSIKRDSTLEVFNSSVSVVSSHFYFFSALFAFGNIQPSCDDKSTTSYFVGDVLFLLGSTSDLITSYISDPVIIAANKGLLLDLWLMSSVLWLIDACLYLLGDYFCWIAEYT</sequence>
<evidence type="ECO:0000313" key="2">
    <source>
        <dbReference type="EMBL" id="GFH45655.1"/>
    </source>
</evidence>
<keyword evidence="3" id="KW-1185">Reference proteome</keyword>
<reference evidence="2 3" key="1">
    <citation type="journal article" date="2021" name="Sci. Rep.">
        <title>The genome of the diatom Chaetoceros tenuissimus carries an ancient integrated fragment of an extant virus.</title>
        <authorList>
            <person name="Hongo Y."/>
            <person name="Kimura K."/>
            <person name="Takaki Y."/>
            <person name="Yoshida Y."/>
            <person name="Baba S."/>
            <person name="Kobayashi G."/>
            <person name="Nagasaki K."/>
            <person name="Hano T."/>
            <person name="Tomaru Y."/>
        </authorList>
    </citation>
    <scope>NUCLEOTIDE SEQUENCE [LARGE SCALE GENOMIC DNA]</scope>
    <source>
        <strain evidence="2 3">NIES-3715</strain>
    </source>
</reference>
<comment type="caution">
    <text evidence="2">The sequence shown here is derived from an EMBL/GenBank/DDBJ whole genome shotgun (WGS) entry which is preliminary data.</text>
</comment>
<organism evidence="2 3">
    <name type="scientific">Chaetoceros tenuissimus</name>
    <dbReference type="NCBI Taxonomy" id="426638"/>
    <lineage>
        <taxon>Eukaryota</taxon>
        <taxon>Sar</taxon>
        <taxon>Stramenopiles</taxon>
        <taxon>Ochrophyta</taxon>
        <taxon>Bacillariophyta</taxon>
        <taxon>Coscinodiscophyceae</taxon>
        <taxon>Chaetocerotophycidae</taxon>
        <taxon>Chaetocerotales</taxon>
        <taxon>Chaetocerotaceae</taxon>
        <taxon>Chaetoceros</taxon>
    </lineage>
</organism>
<feature type="transmembrane region" description="Helical" evidence="1">
    <location>
        <begin position="157"/>
        <end position="179"/>
    </location>
</feature>
<dbReference type="Proteomes" id="UP001054902">
    <property type="component" value="Unassembled WGS sequence"/>
</dbReference>